<evidence type="ECO:0000256" key="2">
    <source>
        <dbReference type="ARBA" id="ARBA00008668"/>
    </source>
</evidence>
<accession>A0AAN9Q1G3</accession>
<comment type="similarity">
    <text evidence="2">Belongs to the 'GDSL' lipolytic enzyme family.</text>
</comment>
<evidence type="ECO:0000256" key="6">
    <source>
        <dbReference type="ARBA" id="ARBA00022963"/>
    </source>
</evidence>
<keyword evidence="3" id="KW-0964">Secreted</keyword>
<dbReference type="Pfam" id="PF00657">
    <property type="entry name" value="Lipase_GDSL"/>
    <property type="match status" value="1"/>
</dbReference>
<dbReference type="PANTHER" id="PTHR45650:SF75">
    <property type="entry name" value="GDSL-LIKE LIPASE_ACYLHYDROLASE"/>
    <property type="match status" value="1"/>
</dbReference>
<evidence type="ECO:0000256" key="8">
    <source>
        <dbReference type="SAM" id="SignalP"/>
    </source>
</evidence>
<dbReference type="Gene3D" id="3.40.50.1110">
    <property type="entry name" value="SGNH hydrolase"/>
    <property type="match status" value="1"/>
</dbReference>
<evidence type="ECO:0000256" key="7">
    <source>
        <dbReference type="ARBA" id="ARBA00023098"/>
    </source>
</evidence>
<sequence>MDSETKIWLNLPFFLLVASYMQHCVYGKPEVPCFFIFGDSLSDVGNNNYLQTTSKANYEPYGVDFPKGPTGRYSNDRTGANIISELMGFPNYIPPVLNTTGHDIMRGVNYASGGSGILEETGSHFGQHMSFGEQVANHRGIVSQIASKFLVIGKQIRFELAKQYLSKCLYYVNFGTNDYEVNYFLPNSNTSDIYTPEEYAQILMDQYSLYLKQLRDVGARKFVLNGLSPLGCTPNSILNGSCNERQNAAANIFNDRLKDLVAQSDLPTVSADFKFIFVNISAIFPTPTNSSGFTNTTAPCCPTDEKGFCIPDQTPCRNRNDYVYWDGIHSSDVVNQMIAMNAYNSSNPAYTYPMNIKTLIEWS</sequence>
<protein>
    <submittedName>
        <fullName evidence="9">Uncharacterized protein</fullName>
    </submittedName>
</protein>
<dbReference type="CDD" id="cd01837">
    <property type="entry name" value="SGNH_plant_lipase_like"/>
    <property type="match status" value="1"/>
</dbReference>
<dbReference type="InterPro" id="IPR051238">
    <property type="entry name" value="GDSL_esterase/lipase"/>
</dbReference>
<proteinExistence type="inferred from homology"/>
<keyword evidence="5" id="KW-0378">Hydrolase</keyword>
<keyword evidence="10" id="KW-1185">Reference proteome</keyword>
<keyword evidence="6" id="KW-0442">Lipid degradation</keyword>
<dbReference type="GO" id="GO:0016788">
    <property type="term" value="F:hydrolase activity, acting on ester bonds"/>
    <property type="evidence" value="ECO:0007669"/>
    <property type="project" value="InterPro"/>
</dbReference>
<dbReference type="InterPro" id="IPR036514">
    <property type="entry name" value="SGNH_hydro_sf"/>
</dbReference>
<dbReference type="AlphaFoldDB" id="A0AAN9Q1G3"/>
<keyword evidence="4 8" id="KW-0732">Signal</keyword>
<dbReference type="InterPro" id="IPR001087">
    <property type="entry name" value="GDSL"/>
</dbReference>
<name>A0AAN9Q1G3_CANGL</name>
<dbReference type="SUPFAM" id="SSF52266">
    <property type="entry name" value="SGNH hydrolase"/>
    <property type="match status" value="1"/>
</dbReference>
<evidence type="ECO:0000313" key="10">
    <source>
        <dbReference type="Proteomes" id="UP001367508"/>
    </source>
</evidence>
<evidence type="ECO:0000256" key="1">
    <source>
        <dbReference type="ARBA" id="ARBA00004613"/>
    </source>
</evidence>
<comment type="subcellular location">
    <subcellularLocation>
        <location evidence="1">Secreted</location>
    </subcellularLocation>
</comment>
<reference evidence="9 10" key="1">
    <citation type="submission" date="2024-01" db="EMBL/GenBank/DDBJ databases">
        <title>The genomes of 5 underutilized Papilionoideae crops provide insights into root nodulation and disease resistanc.</title>
        <authorList>
            <person name="Jiang F."/>
        </authorList>
    </citation>
    <scope>NUCLEOTIDE SEQUENCE [LARGE SCALE GENOMIC DNA]</scope>
    <source>
        <strain evidence="9">LVBAO_FW01</strain>
        <tissue evidence="9">Leaves</tissue>
    </source>
</reference>
<organism evidence="9 10">
    <name type="scientific">Canavalia gladiata</name>
    <name type="common">Sword bean</name>
    <name type="synonym">Dolichos gladiatus</name>
    <dbReference type="NCBI Taxonomy" id="3824"/>
    <lineage>
        <taxon>Eukaryota</taxon>
        <taxon>Viridiplantae</taxon>
        <taxon>Streptophyta</taxon>
        <taxon>Embryophyta</taxon>
        <taxon>Tracheophyta</taxon>
        <taxon>Spermatophyta</taxon>
        <taxon>Magnoliopsida</taxon>
        <taxon>eudicotyledons</taxon>
        <taxon>Gunneridae</taxon>
        <taxon>Pentapetalae</taxon>
        <taxon>rosids</taxon>
        <taxon>fabids</taxon>
        <taxon>Fabales</taxon>
        <taxon>Fabaceae</taxon>
        <taxon>Papilionoideae</taxon>
        <taxon>50 kb inversion clade</taxon>
        <taxon>NPAAA clade</taxon>
        <taxon>indigoferoid/millettioid clade</taxon>
        <taxon>Phaseoleae</taxon>
        <taxon>Canavalia</taxon>
    </lineage>
</organism>
<dbReference type="EMBL" id="JAYMYQ010000008">
    <property type="protein sequence ID" value="KAK7315543.1"/>
    <property type="molecule type" value="Genomic_DNA"/>
</dbReference>
<evidence type="ECO:0000256" key="4">
    <source>
        <dbReference type="ARBA" id="ARBA00022729"/>
    </source>
</evidence>
<dbReference type="InterPro" id="IPR035669">
    <property type="entry name" value="SGNH_plant_lipase-like"/>
</dbReference>
<evidence type="ECO:0000313" key="9">
    <source>
        <dbReference type="EMBL" id="KAK7315543.1"/>
    </source>
</evidence>
<dbReference type="GO" id="GO:0005576">
    <property type="term" value="C:extracellular region"/>
    <property type="evidence" value="ECO:0007669"/>
    <property type="project" value="UniProtKB-SubCell"/>
</dbReference>
<feature type="chain" id="PRO_5042958679" evidence="8">
    <location>
        <begin position="28"/>
        <end position="363"/>
    </location>
</feature>
<dbReference type="GO" id="GO:0016042">
    <property type="term" value="P:lipid catabolic process"/>
    <property type="evidence" value="ECO:0007669"/>
    <property type="project" value="UniProtKB-KW"/>
</dbReference>
<evidence type="ECO:0000256" key="5">
    <source>
        <dbReference type="ARBA" id="ARBA00022801"/>
    </source>
</evidence>
<dbReference type="PANTHER" id="PTHR45650">
    <property type="entry name" value="GDSL-LIKE LIPASE/ACYLHYDROLASE-RELATED"/>
    <property type="match status" value="1"/>
</dbReference>
<dbReference type="Proteomes" id="UP001367508">
    <property type="component" value="Unassembled WGS sequence"/>
</dbReference>
<feature type="signal peptide" evidence="8">
    <location>
        <begin position="1"/>
        <end position="27"/>
    </location>
</feature>
<comment type="caution">
    <text evidence="9">The sequence shown here is derived from an EMBL/GenBank/DDBJ whole genome shotgun (WGS) entry which is preliminary data.</text>
</comment>
<keyword evidence="7" id="KW-0443">Lipid metabolism</keyword>
<evidence type="ECO:0000256" key="3">
    <source>
        <dbReference type="ARBA" id="ARBA00022525"/>
    </source>
</evidence>
<gene>
    <name evidence="9" type="ORF">VNO77_34094</name>
</gene>